<evidence type="ECO:0000256" key="1">
    <source>
        <dbReference type="ARBA" id="ARBA00010458"/>
    </source>
</evidence>
<gene>
    <name evidence="6" type="ORF">ACFPU1_12645</name>
</gene>
<dbReference type="GO" id="GO:0047617">
    <property type="term" value="F:fatty acyl-CoA hydrolase activity"/>
    <property type="evidence" value="ECO:0007669"/>
    <property type="project" value="UniProtKB-EC"/>
</dbReference>
<dbReference type="CDD" id="cd03442">
    <property type="entry name" value="BFIT_BACH"/>
    <property type="match status" value="1"/>
</dbReference>
<keyword evidence="7" id="KW-1185">Reference proteome</keyword>
<evidence type="ECO:0000256" key="2">
    <source>
        <dbReference type="ARBA" id="ARBA00022801"/>
    </source>
</evidence>
<feature type="domain" description="HotDog ACOT-type" evidence="5">
    <location>
        <begin position="7"/>
        <end position="119"/>
    </location>
</feature>
<evidence type="ECO:0000313" key="7">
    <source>
        <dbReference type="Proteomes" id="UP001596142"/>
    </source>
</evidence>
<dbReference type="RefSeq" id="WP_385941648.1">
    <property type="nucleotide sequence ID" value="NZ_JBHSOZ010000005.1"/>
</dbReference>
<dbReference type="EMBL" id="JBHSOZ010000005">
    <property type="protein sequence ID" value="MFC5713634.1"/>
    <property type="molecule type" value="Genomic_DNA"/>
</dbReference>
<dbReference type="PANTHER" id="PTHR11049">
    <property type="entry name" value="ACYL COENZYME A THIOESTER HYDROLASE"/>
    <property type="match status" value="1"/>
</dbReference>
<dbReference type="InterPro" id="IPR006683">
    <property type="entry name" value="Thioestr_dom"/>
</dbReference>
<feature type="compositionally biased region" description="Basic and acidic residues" evidence="4">
    <location>
        <begin position="133"/>
        <end position="149"/>
    </location>
</feature>
<comment type="similarity">
    <text evidence="1">Belongs to the acyl coenzyme A hydrolase family.</text>
</comment>
<evidence type="ECO:0000256" key="4">
    <source>
        <dbReference type="SAM" id="MobiDB-lite"/>
    </source>
</evidence>
<dbReference type="InterPro" id="IPR029069">
    <property type="entry name" value="HotDog_dom_sf"/>
</dbReference>
<dbReference type="Gene3D" id="3.10.129.10">
    <property type="entry name" value="Hotdog Thioesterase"/>
    <property type="match status" value="1"/>
</dbReference>
<dbReference type="InterPro" id="IPR033120">
    <property type="entry name" value="HOTDOG_ACOT"/>
</dbReference>
<protein>
    <submittedName>
        <fullName evidence="6">Acyl-CoA thioesterase</fullName>
        <ecNumber evidence="6">3.1.2.20</ecNumber>
    </submittedName>
</protein>
<sequence>MSTKKMNESRVVKTDLVLPNDTNNHNTLFGGVLMKHIDGVAAISARRHCRMEVVTASTDSVDFLEPIKPSDSVCLEAFVTWTGRSSLEVFVKVIAEDLLAGDRRIAATAFLTFVGLDETGKPSAVPQVTPGTDEEKKLHEMGEERANVRKERRKKSKELASFLTLRKPWE</sequence>
<dbReference type="PROSITE" id="PS51770">
    <property type="entry name" value="HOTDOG_ACOT"/>
    <property type="match status" value="1"/>
</dbReference>
<proteinExistence type="inferred from homology"/>
<name>A0ABW0YMH5_9BACI</name>
<keyword evidence="2 3" id="KW-0378">Hydrolase</keyword>
<dbReference type="InterPro" id="IPR040170">
    <property type="entry name" value="Cytosol_ACT"/>
</dbReference>
<evidence type="ECO:0000256" key="3">
    <source>
        <dbReference type="PROSITE-ProRule" id="PRU01106"/>
    </source>
</evidence>
<organism evidence="6 7">
    <name type="scientific">Thalassorhabdus alkalitolerans</name>
    <dbReference type="NCBI Taxonomy" id="2282697"/>
    <lineage>
        <taxon>Bacteria</taxon>
        <taxon>Bacillati</taxon>
        <taxon>Bacillota</taxon>
        <taxon>Bacilli</taxon>
        <taxon>Bacillales</taxon>
        <taxon>Bacillaceae</taxon>
        <taxon>Thalassorhabdus</taxon>
    </lineage>
</organism>
<comment type="caution">
    <text evidence="6">The sequence shown here is derived from an EMBL/GenBank/DDBJ whole genome shotgun (WGS) entry which is preliminary data.</text>
</comment>
<dbReference type="SUPFAM" id="SSF54637">
    <property type="entry name" value="Thioesterase/thiol ester dehydrase-isomerase"/>
    <property type="match status" value="1"/>
</dbReference>
<reference evidence="7" key="1">
    <citation type="journal article" date="2019" name="Int. J. Syst. Evol. Microbiol.">
        <title>The Global Catalogue of Microorganisms (GCM) 10K type strain sequencing project: providing services to taxonomists for standard genome sequencing and annotation.</title>
        <authorList>
            <consortium name="The Broad Institute Genomics Platform"/>
            <consortium name="The Broad Institute Genome Sequencing Center for Infectious Disease"/>
            <person name="Wu L."/>
            <person name="Ma J."/>
        </authorList>
    </citation>
    <scope>NUCLEOTIDE SEQUENCE [LARGE SCALE GENOMIC DNA]</scope>
    <source>
        <strain evidence="7">CECT 7184</strain>
    </source>
</reference>
<dbReference type="EC" id="3.1.2.20" evidence="6"/>
<dbReference type="PANTHER" id="PTHR11049:SF24">
    <property type="entry name" value="CYTOSOLIC ACYL COENZYME A THIOESTER HYDROLASE"/>
    <property type="match status" value="1"/>
</dbReference>
<evidence type="ECO:0000313" key="6">
    <source>
        <dbReference type="EMBL" id="MFC5713634.1"/>
    </source>
</evidence>
<dbReference type="Proteomes" id="UP001596142">
    <property type="component" value="Unassembled WGS sequence"/>
</dbReference>
<feature type="region of interest" description="Disordered" evidence="4">
    <location>
        <begin position="122"/>
        <end position="157"/>
    </location>
</feature>
<accession>A0ABW0YMH5</accession>
<evidence type="ECO:0000259" key="5">
    <source>
        <dbReference type="PROSITE" id="PS51770"/>
    </source>
</evidence>
<dbReference type="Pfam" id="PF03061">
    <property type="entry name" value="4HBT"/>
    <property type="match status" value="1"/>
</dbReference>